<sequence length="337" mass="39822">MWRHYPQPNISNSLSKDHPSFKSSIHHLAQQLNISSSNFIPSTIEKDDKHELNYALSQISSLKTILIELAESVAEEIEFVKQDFRDELKESRDELFHILEESFKSNKEAEESHHQLNSALTQTTKQAFQQIHIMKTKQDEILNDMDSLKQGFIDIQNDQNDFFANAQKLIETNSFQVQNHSDMLKSIEKMKNSYEIEKEYEDNKQKIERINYEIKEIQNEIYNLKKKPEKAESIDKLKEIREEFLALKNDVENKIANMQRDIIKTTEDFMKGLREISQEPLKNRIEFLEEMTTTQRRELFLTITTAEQNFTKKHDKMVKALYQIARHINLPETTLVI</sequence>
<evidence type="ECO:0000256" key="1">
    <source>
        <dbReference type="SAM" id="Coils"/>
    </source>
</evidence>
<proteinExistence type="predicted"/>
<gene>
    <name evidence="2" type="ORF">BSTOLATCC_MIC41970</name>
</gene>
<name>A0AAU9JHH6_9CILI</name>
<accession>A0AAU9JHH6</accession>
<keyword evidence="3" id="KW-1185">Reference proteome</keyword>
<dbReference type="AlphaFoldDB" id="A0AAU9JHH6"/>
<evidence type="ECO:0000313" key="2">
    <source>
        <dbReference type="EMBL" id="CAG9326697.1"/>
    </source>
</evidence>
<keyword evidence="1" id="KW-0175">Coiled coil</keyword>
<protein>
    <submittedName>
        <fullName evidence="2">Uncharacterized protein</fullName>
    </submittedName>
</protein>
<dbReference type="Proteomes" id="UP001162131">
    <property type="component" value="Unassembled WGS sequence"/>
</dbReference>
<dbReference type="EMBL" id="CAJZBQ010000041">
    <property type="protein sequence ID" value="CAG9326697.1"/>
    <property type="molecule type" value="Genomic_DNA"/>
</dbReference>
<comment type="caution">
    <text evidence="2">The sequence shown here is derived from an EMBL/GenBank/DDBJ whole genome shotgun (WGS) entry which is preliminary data.</text>
</comment>
<reference evidence="2" key="1">
    <citation type="submission" date="2021-09" db="EMBL/GenBank/DDBJ databases">
        <authorList>
            <consortium name="AG Swart"/>
            <person name="Singh M."/>
            <person name="Singh A."/>
            <person name="Seah K."/>
            <person name="Emmerich C."/>
        </authorList>
    </citation>
    <scope>NUCLEOTIDE SEQUENCE</scope>
    <source>
        <strain evidence="2">ATCC30299</strain>
    </source>
</reference>
<organism evidence="2 3">
    <name type="scientific">Blepharisma stoltei</name>
    <dbReference type="NCBI Taxonomy" id="1481888"/>
    <lineage>
        <taxon>Eukaryota</taxon>
        <taxon>Sar</taxon>
        <taxon>Alveolata</taxon>
        <taxon>Ciliophora</taxon>
        <taxon>Postciliodesmatophora</taxon>
        <taxon>Heterotrichea</taxon>
        <taxon>Heterotrichida</taxon>
        <taxon>Blepharismidae</taxon>
        <taxon>Blepharisma</taxon>
    </lineage>
</organism>
<feature type="coiled-coil region" evidence="1">
    <location>
        <begin position="200"/>
        <end position="268"/>
    </location>
</feature>
<evidence type="ECO:0000313" key="3">
    <source>
        <dbReference type="Proteomes" id="UP001162131"/>
    </source>
</evidence>
<feature type="coiled-coil region" evidence="1">
    <location>
        <begin position="74"/>
        <end position="126"/>
    </location>
</feature>